<dbReference type="RefSeq" id="WP_072804616.1">
    <property type="nucleotide sequence ID" value="NZ_CP100954.1"/>
</dbReference>
<accession>A0A8T6BE66</accession>
<dbReference type="InterPro" id="IPR009061">
    <property type="entry name" value="DNA-bd_dom_put_sf"/>
</dbReference>
<dbReference type="AlphaFoldDB" id="A0A8T6BE66"/>
<evidence type="ECO:0000313" key="1">
    <source>
        <dbReference type="EMBL" id="MXJ08670.1"/>
    </source>
</evidence>
<gene>
    <name evidence="1" type="ORF">GRW24_09305</name>
</gene>
<organism evidence="1 2">
    <name type="scientific">Escherichia coli</name>
    <dbReference type="NCBI Taxonomy" id="562"/>
    <lineage>
        <taxon>Bacteria</taxon>
        <taxon>Pseudomonadati</taxon>
        <taxon>Pseudomonadota</taxon>
        <taxon>Gammaproteobacteria</taxon>
        <taxon>Enterobacterales</taxon>
        <taxon>Enterobacteriaceae</taxon>
        <taxon>Escherichia</taxon>
    </lineage>
</organism>
<dbReference type="EMBL" id="WUIG01000121">
    <property type="protein sequence ID" value="MXJ08670.1"/>
    <property type="molecule type" value="Genomic_DNA"/>
</dbReference>
<proteinExistence type="predicted"/>
<protein>
    <submittedName>
        <fullName evidence="1">AlpA family phage regulatory protein</fullName>
    </submittedName>
</protein>
<sequence length="60" mass="6669">MLKPSYIRPKNLAEELGISMPSLWRWVKAGKMPKPVKLSPRVAAFSTAEINSWLAAKSAD</sequence>
<dbReference type="Proteomes" id="UP000447081">
    <property type="component" value="Unassembled WGS sequence"/>
</dbReference>
<dbReference type="Gene3D" id="1.10.238.160">
    <property type="match status" value="1"/>
</dbReference>
<dbReference type="SUPFAM" id="SSF46955">
    <property type="entry name" value="Putative DNA-binding domain"/>
    <property type="match status" value="1"/>
</dbReference>
<evidence type="ECO:0000313" key="2">
    <source>
        <dbReference type="Proteomes" id="UP000447081"/>
    </source>
</evidence>
<dbReference type="Pfam" id="PF05930">
    <property type="entry name" value="Phage_AlpA"/>
    <property type="match status" value="1"/>
</dbReference>
<dbReference type="InterPro" id="IPR010260">
    <property type="entry name" value="AlpA"/>
</dbReference>
<comment type="caution">
    <text evidence="1">The sequence shown here is derived from an EMBL/GenBank/DDBJ whole genome shotgun (WGS) entry which is preliminary data.</text>
</comment>
<name>A0A8T6BE66_ECOLX</name>
<reference evidence="1 2" key="1">
    <citation type="submission" date="2019-12" db="EMBL/GenBank/DDBJ databases">
        <title>Enteriobacteria Tanzani isolates_10434.</title>
        <authorList>
            <person name="Subbiah M."/>
            <person name="Call D."/>
        </authorList>
    </citation>
    <scope>NUCLEOTIDE SEQUENCE [LARGE SCALE GENOMIC DNA]</scope>
    <source>
        <strain evidence="1 2">10434wG3</strain>
    </source>
</reference>